<evidence type="ECO:0000256" key="2">
    <source>
        <dbReference type="ARBA" id="ARBA00012104"/>
    </source>
</evidence>
<keyword evidence="8" id="KW-0472">Membrane</keyword>
<feature type="transmembrane region" description="Helical" evidence="8">
    <location>
        <begin position="112"/>
        <end position="131"/>
    </location>
</feature>
<reference evidence="9 10" key="1">
    <citation type="submission" date="2018-11" db="EMBL/GenBank/DDBJ databases">
        <authorList>
            <consortium name="Pathogen Informatics"/>
        </authorList>
    </citation>
    <scope>NUCLEOTIDE SEQUENCE [LARGE SCALE GENOMIC DNA]</scope>
</reference>
<evidence type="ECO:0000256" key="8">
    <source>
        <dbReference type="SAM" id="Phobius"/>
    </source>
</evidence>
<evidence type="ECO:0000256" key="5">
    <source>
        <dbReference type="ARBA" id="ARBA00022777"/>
    </source>
</evidence>
<dbReference type="Gene3D" id="3.40.1190.20">
    <property type="match status" value="2"/>
</dbReference>
<dbReference type="OrthoDB" id="2104723at2759"/>
<dbReference type="GO" id="GO:0009443">
    <property type="term" value="P:pyridoxal 5'-phosphate salvage"/>
    <property type="evidence" value="ECO:0007669"/>
    <property type="project" value="InterPro"/>
</dbReference>
<sequence length="208" mass="23806">MCLVEEALCRERDKRVLSIQSHVVHGYAGNKASVFPLQVVFFCLLNGYFNICVRLFQLNGFEVDPINSVQFSNHAGNIEFFGLPTSDFFIQLFCSLLCCVLCFSSFSRLSAYSSLMATIHWLLVVVDVFTMHKRTFSNISRLGYKHVKGQKLTEVELTELFEGLKLNELDEYTHILTGLTDTRSGLFFLNFQTSLLCIHRLETSIVYE</sequence>
<keyword evidence="5" id="KW-0418">Kinase</keyword>
<keyword evidence="10" id="KW-1185">Reference proteome</keyword>
<organism evidence="9 10">
    <name type="scientific">Strongylus vulgaris</name>
    <name type="common">Blood worm</name>
    <dbReference type="NCBI Taxonomy" id="40348"/>
    <lineage>
        <taxon>Eukaryota</taxon>
        <taxon>Metazoa</taxon>
        <taxon>Ecdysozoa</taxon>
        <taxon>Nematoda</taxon>
        <taxon>Chromadorea</taxon>
        <taxon>Rhabditida</taxon>
        <taxon>Rhabditina</taxon>
        <taxon>Rhabditomorpha</taxon>
        <taxon>Strongyloidea</taxon>
        <taxon>Strongylidae</taxon>
        <taxon>Strongylus</taxon>
    </lineage>
</organism>
<dbReference type="PANTHER" id="PTHR10534:SF2">
    <property type="entry name" value="PYRIDOXAL KINASE"/>
    <property type="match status" value="1"/>
</dbReference>
<accession>A0A3P7I5S2</accession>
<dbReference type="Proteomes" id="UP000270094">
    <property type="component" value="Unassembled WGS sequence"/>
</dbReference>
<evidence type="ECO:0000256" key="1">
    <source>
        <dbReference type="ARBA" id="ARBA00008805"/>
    </source>
</evidence>
<feature type="non-terminal residue" evidence="9">
    <location>
        <position position="208"/>
    </location>
</feature>
<keyword evidence="6" id="KW-0067">ATP-binding</keyword>
<gene>
    <name evidence="9" type="ORF">SVUK_LOCUS3158</name>
</gene>
<dbReference type="EMBL" id="UYYB01007879">
    <property type="protein sequence ID" value="VDM68160.1"/>
    <property type="molecule type" value="Genomic_DNA"/>
</dbReference>
<evidence type="ECO:0000313" key="9">
    <source>
        <dbReference type="EMBL" id="VDM68160.1"/>
    </source>
</evidence>
<keyword evidence="8" id="KW-1133">Transmembrane helix</keyword>
<name>A0A3P7I5S2_STRVU</name>
<proteinExistence type="inferred from homology"/>
<evidence type="ECO:0000256" key="4">
    <source>
        <dbReference type="ARBA" id="ARBA00022741"/>
    </source>
</evidence>
<dbReference type="EC" id="2.7.1.35" evidence="2"/>
<dbReference type="AlphaFoldDB" id="A0A3P7I5S2"/>
<dbReference type="InterPro" id="IPR004625">
    <property type="entry name" value="PyrdxlKinase"/>
</dbReference>
<dbReference type="GO" id="GO:0008478">
    <property type="term" value="F:pyridoxal kinase activity"/>
    <property type="evidence" value="ECO:0007669"/>
    <property type="project" value="UniProtKB-EC"/>
</dbReference>
<dbReference type="PANTHER" id="PTHR10534">
    <property type="entry name" value="PYRIDOXAL KINASE"/>
    <property type="match status" value="1"/>
</dbReference>
<keyword evidence="3" id="KW-0808">Transferase</keyword>
<evidence type="ECO:0000256" key="6">
    <source>
        <dbReference type="ARBA" id="ARBA00022840"/>
    </source>
</evidence>
<evidence type="ECO:0000313" key="10">
    <source>
        <dbReference type="Proteomes" id="UP000270094"/>
    </source>
</evidence>
<keyword evidence="8" id="KW-0812">Transmembrane</keyword>
<feature type="transmembrane region" description="Helical" evidence="8">
    <location>
        <begin position="88"/>
        <end position="106"/>
    </location>
</feature>
<evidence type="ECO:0000256" key="7">
    <source>
        <dbReference type="ARBA" id="ARBA00032808"/>
    </source>
</evidence>
<keyword evidence="4" id="KW-0547">Nucleotide-binding</keyword>
<comment type="similarity">
    <text evidence="1">Belongs to the pyridoxine kinase family.</text>
</comment>
<dbReference type="GO" id="GO:0005829">
    <property type="term" value="C:cytosol"/>
    <property type="evidence" value="ECO:0007669"/>
    <property type="project" value="TreeGrafter"/>
</dbReference>
<evidence type="ECO:0000256" key="3">
    <source>
        <dbReference type="ARBA" id="ARBA00022679"/>
    </source>
</evidence>
<dbReference type="GO" id="GO:0005524">
    <property type="term" value="F:ATP binding"/>
    <property type="evidence" value="ECO:0007669"/>
    <property type="project" value="UniProtKB-KW"/>
</dbReference>
<dbReference type="SUPFAM" id="SSF53613">
    <property type="entry name" value="Ribokinase-like"/>
    <property type="match status" value="1"/>
</dbReference>
<protein>
    <recommendedName>
        <fullName evidence="2">pyridoxal kinase</fullName>
        <ecNumber evidence="2">2.7.1.35</ecNumber>
    </recommendedName>
    <alternativeName>
        <fullName evidence="7">Pyridoxine kinase</fullName>
    </alternativeName>
</protein>
<dbReference type="InterPro" id="IPR029056">
    <property type="entry name" value="Ribokinase-like"/>
</dbReference>